<proteinExistence type="predicted"/>
<dbReference type="EMBL" id="BMAC01000001">
    <property type="protein sequence ID" value="GFP78721.1"/>
    <property type="molecule type" value="Genomic_DNA"/>
</dbReference>
<organism evidence="1 2">
    <name type="scientific">Phtheirospermum japonicum</name>
    <dbReference type="NCBI Taxonomy" id="374723"/>
    <lineage>
        <taxon>Eukaryota</taxon>
        <taxon>Viridiplantae</taxon>
        <taxon>Streptophyta</taxon>
        <taxon>Embryophyta</taxon>
        <taxon>Tracheophyta</taxon>
        <taxon>Spermatophyta</taxon>
        <taxon>Magnoliopsida</taxon>
        <taxon>eudicotyledons</taxon>
        <taxon>Gunneridae</taxon>
        <taxon>Pentapetalae</taxon>
        <taxon>asterids</taxon>
        <taxon>lamiids</taxon>
        <taxon>Lamiales</taxon>
        <taxon>Orobanchaceae</taxon>
        <taxon>Orobanchaceae incertae sedis</taxon>
        <taxon>Phtheirospermum</taxon>
    </lineage>
</organism>
<evidence type="ECO:0000313" key="2">
    <source>
        <dbReference type="Proteomes" id="UP000653305"/>
    </source>
</evidence>
<evidence type="ECO:0000313" key="1">
    <source>
        <dbReference type="EMBL" id="GFP78721.1"/>
    </source>
</evidence>
<accession>A0A830B9Q1</accession>
<reference evidence="1" key="1">
    <citation type="submission" date="2020-07" db="EMBL/GenBank/DDBJ databases">
        <title>Ethylene signaling mediates host invasion by parasitic plants.</title>
        <authorList>
            <person name="Yoshida S."/>
        </authorList>
    </citation>
    <scope>NUCLEOTIDE SEQUENCE</scope>
    <source>
        <strain evidence="1">Okayama</strain>
    </source>
</reference>
<sequence length="85" mass="9132">MEVRPESAGAGEFGQREGELGQLEEKGAILLCKRGKTGSDVHREEETGADRVTGLPSGLECWAGMMGFLLVDDGQNNNLDIGLRK</sequence>
<dbReference type="AlphaFoldDB" id="A0A830B9Q1"/>
<comment type="caution">
    <text evidence="1">The sequence shown here is derived from an EMBL/GenBank/DDBJ whole genome shotgun (WGS) entry which is preliminary data.</text>
</comment>
<protein>
    <submittedName>
        <fullName evidence="1">Uncharacterized protein</fullName>
    </submittedName>
</protein>
<gene>
    <name evidence="1" type="ORF">PHJA_000015700</name>
</gene>
<name>A0A830B9Q1_9LAMI</name>
<dbReference type="Proteomes" id="UP000653305">
    <property type="component" value="Unassembled WGS sequence"/>
</dbReference>
<keyword evidence="2" id="KW-1185">Reference proteome</keyword>